<reference evidence="2" key="1">
    <citation type="journal article" date="2020" name="Fungal Divers.">
        <title>Resolving the Mortierellaceae phylogeny through synthesis of multi-gene phylogenetics and phylogenomics.</title>
        <authorList>
            <person name="Vandepol N."/>
            <person name="Liber J."/>
            <person name="Desiro A."/>
            <person name="Na H."/>
            <person name="Kennedy M."/>
            <person name="Barry K."/>
            <person name="Grigoriev I.V."/>
            <person name="Miller A.N."/>
            <person name="O'Donnell K."/>
            <person name="Stajich J.E."/>
            <person name="Bonito G."/>
        </authorList>
    </citation>
    <scope>NUCLEOTIDE SEQUENCE</scope>
    <source>
        <strain evidence="2">NRRL 2769</strain>
    </source>
</reference>
<evidence type="ECO:0000256" key="1">
    <source>
        <dbReference type="SAM" id="MobiDB-lite"/>
    </source>
</evidence>
<proteinExistence type="predicted"/>
<feature type="compositionally biased region" description="Low complexity" evidence="1">
    <location>
        <begin position="215"/>
        <end position="225"/>
    </location>
</feature>
<dbReference type="AlphaFoldDB" id="A0A9P6SX80"/>
<feature type="compositionally biased region" description="Acidic residues" evidence="1">
    <location>
        <begin position="243"/>
        <end position="260"/>
    </location>
</feature>
<protein>
    <submittedName>
        <fullName evidence="2">Uncharacterized protein</fullName>
    </submittedName>
</protein>
<evidence type="ECO:0000313" key="3">
    <source>
        <dbReference type="Proteomes" id="UP000703661"/>
    </source>
</evidence>
<evidence type="ECO:0000313" key="2">
    <source>
        <dbReference type="EMBL" id="KAG0009346.1"/>
    </source>
</evidence>
<name>A0A9P6SX80_9FUNG</name>
<dbReference type="Proteomes" id="UP000703661">
    <property type="component" value="Unassembled WGS sequence"/>
</dbReference>
<accession>A0A9P6SX80</accession>
<feature type="region of interest" description="Disordered" evidence="1">
    <location>
        <begin position="213"/>
        <end position="266"/>
    </location>
</feature>
<organism evidence="2 3">
    <name type="scientific">Entomortierella chlamydospora</name>
    <dbReference type="NCBI Taxonomy" id="101097"/>
    <lineage>
        <taxon>Eukaryota</taxon>
        <taxon>Fungi</taxon>
        <taxon>Fungi incertae sedis</taxon>
        <taxon>Mucoromycota</taxon>
        <taxon>Mortierellomycotina</taxon>
        <taxon>Mortierellomycetes</taxon>
        <taxon>Mortierellales</taxon>
        <taxon>Mortierellaceae</taxon>
        <taxon>Entomortierella</taxon>
    </lineage>
</organism>
<sequence length="266" mass="30971">MIEGKAVVGVPLPIEDMKTCELILQTFLEWEELYTKQPSPFTINLSESFWGRKSWPILMGLLHVVDGIFLDEEKMGLDSSRRRNEGRQWTPESKVSRKRIGRKLDLIARDMVEMKDWLVVERMKEWDEFSTKFLKESGCDLIRETHTIMRNRLQDAKNTQFKHEACFYGIYTGDEYYSLSMINTIEAYRRPEPESDVDWIYGNSREGRKIENTLASSPIASPSPSDYFEPDTYIPSDESFGPIEEDGEERAAEEDFEDLELYLSSG</sequence>
<comment type="caution">
    <text evidence="2">The sequence shown here is derived from an EMBL/GenBank/DDBJ whole genome shotgun (WGS) entry which is preliminary data.</text>
</comment>
<dbReference type="EMBL" id="JAAAID010001614">
    <property type="protein sequence ID" value="KAG0009346.1"/>
    <property type="molecule type" value="Genomic_DNA"/>
</dbReference>
<gene>
    <name evidence="2" type="ORF">BGZ80_002484</name>
</gene>
<keyword evidence="3" id="KW-1185">Reference proteome</keyword>